<evidence type="ECO:0000256" key="7">
    <source>
        <dbReference type="HAMAP-Rule" id="MF_01008"/>
    </source>
</evidence>
<evidence type="ECO:0000256" key="2">
    <source>
        <dbReference type="ARBA" id="ARBA00022490"/>
    </source>
</evidence>
<sequence>MAFFGTYTPRLDDKGRLFLPAKFRDQLKEGLVLTKGQEHCVYVWSLDDFAALTRQAQKASFTKRANRDFQRMLFSGAAEETPDKQGRITLPPVLRTWASLERDCVAIGAMDRVEIWDAGAWERYADATEESYAQMSEEVMPGIE</sequence>
<evidence type="ECO:0000256" key="4">
    <source>
        <dbReference type="ARBA" id="ARBA00023015"/>
    </source>
</evidence>
<evidence type="ECO:0000256" key="5">
    <source>
        <dbReference type="ARBA" id="ARBA00023125"/>
    </source>
</evidence>
<proteinExistence type="inferred from homology"/>
<dbReference type="PANTHER" id="PTHR34701:SF1">
    <property type="entry name" value="TRANSCRIPTIONAL REGULATOR MRAZ"/>
    <property type="match status" value="1"/>
</dbReference>
<keyword evidence="3" id="KW-0677">Repeat</keyword>
<organism evidence="9 10">
    <name type="scientific">Solicola gregarius</name>
    <dbReference type="NCBI Taxonomy" id="2908642"/>
    <lineage>
        <taxon>Bacteria</taxon>
        <taxon>Bacillati</taxon>
        <taxon>Actinomycetota</taxon>
        <taxon>Actinomycetes</taxon>
        <taxon>Propionibacteriales</taxon>
        <taxon>Nocardioidaceae</taxon>
        <taxon>Solicola</taxon>
    </lineage>
</organism>
<dbReference type="CDD" id="cd16321">
    <property type="entry name" value="MraZ_C"/>
    <property type="match status" value="1"/>
</dbReference>
<keyword evidence="6 7" id="KW-0804">Transcription</keyword>
<dbReference type="Gene3D" id="3.40.1550.20">
    <property type="entry name" value="Transcriptional regulator MraZ domain"/>
    <property type="match status" value="1"/>
</dbReference>
<dbReference type="InterPro" id="IPR037914">
    <property type="entry name" value="SpoVT-AbrB_sf"/>
</dbReference>
<reference evidence="9" key="1">
    <citation type="submission" date="2022-01" db="EMBL/GenBank/DDBJ databases">
        <title>Nocardioidaceae gen. sp. A5X3R13.</title>
        <authorList>
            <person name="Lopez Marin M.A."/>
            <person name="Uhlik O."/>
        </authorList>
    </citation>
    <scope>NUCLEOTIDE SEQUENCE</scope>
    <source>
        <strain evidence="9">A5X3R13</strain>
    </source>
</reference>
<dbReference type="NCBIfam" id="TIGR00242">
    <property type="entry name" value="division/cell wall cluster transcriptional repressor MraZ"/>
    <property type="match status" value="1"/>
</dbReference>
<evidence type="ECO:0000313" key="10">
    <source>
        <dbReference type="Proteomes" id="UP001164390"/>
    </source>
</evidence>
<dbReference type="GO" id="GO:0000976">
    <property type="term" value="F:transcription cis-regulatory region binding"/>
    <property type="evidence" value="ECO:0007669"/>
    <property type="project" value="TreeGrafter"/>
</dbReference>
<dbReference type="InterPro" id="IPR007159">
    <property type="entry name" value="SpoVT-AbrB_dom"/>
</dbReference>
<dbReference type="InterPro" id="IPR035642">
    <property type="entry name" value="MraZ_N"/>
</dbReference>
<dbReference type="PROSITE" id="PS51740">
    <property type="entry name" value="SPOVT_ABRB"/>
    <property type="match status" value="2"/>
</dbReference>
<dbReference type="PANTHER" id="PTHR34701">
    <property type="entry name" value="TRANSCRIPTIONAL REGULATOR MRAZ"/>
    <property type="match status" value="1"/>
</dbReference>
<dbReference type="GO" id="GO:0005737">
    <property type="term" value="C:cytoplasm"/>
    <property type="evidence" value="ECO:0007669"/>
    <property type="project" value="UniProtKB-UniRule"/>
</dbReference>
<dbReference type="GO" id="GO:2000143">
    <property type="term" value="P:negative regulation of DNA-templated transcription initiation"/>
    <property type="evidence" value="ECO:0007669"/>
    <property type="project" value="TreeGrafter"/>
</dbReference>
<dbReference type="InterPro" id="IPR038619">
    <property type="entry name" value="MraZ_sf"/>
</dbReference>
<gene>
    <name evidence="7 9" type="primary">mraZ</name>
    <name evidence="9" type="ORF">L0C25_23105</name>
</gene>
<comment type="subunit">
    <text evidence="7">Forms oligomers.</text>
</comment>
<dbReference type="SUPFAM" id="SSF89447">
    <property type="entry name" value="AbrB/MazE/MraZ-like"/>
    <property type="match status" value="1"/>
</dbReference>
<dbReference type="InterPro" id="IPR020603">
    <property type="entry name" value="MraZ_dom"/>
</dbReference>
<dbReference type="EMBL" id="CP094970">
    <property type="protein sequence ID" value="UYM05362.1"/>
    <property type="molecule type" value="Genomic_DNA"/>
</dbReference>
<dbReference type="InterPro" id="IPR003444">
    <property type="entry name" value="MraZ"/>
</dbReference>
<dbReference type="HAMAP" id="MF_01008">
    <property type="entry name" value="MraZ"/>
    <property type="match status" value="1"/>
</dbReference>
<comment type="subcellular location">
    <subcellularLocation>
        <location evidence="7">Cytoplasm</location>
        <location evidence="7">Nucleoid</location>
    </subcellularLocation>
</comment>
<evidence type="ECO:0000256" key="1">
    <source>
        <dbReference type="ARBA" id="ARBA00013860"/>
    </source>
</evidence>
<dbReference type="RefSeq" id="WP_271634189.1">
    <property type="nucleotide sequence ID" value="NZ_CP094970.1"/>
</dbReference>
<protein>
    <recommendedName>
        <fullName evidence="1 7">Transcriptional regulator MraZ</fullName>
    </recommendedName>
</protein>
<evidence type="ECO:0000313" key="9">
    <source>
        <dbReference type="EMBL" id="UYM05362.1"/>
    </source>
</evidence>
<feature type="domain" description="SpoVT-AbrB" evidence="8">
    <location>
        <begin position="77"/>
        <end position="120"/>
    </location>
</feature>
<comment type="similarity">
    <text evidence="7">Belongs to the MraZ family.</text>
</comment>
<dbReference type="GO" id="GO:0009295">
    <property type="term" value="C:nucleoid"/>
    <property type="evidence" value="ECO:0007669"/>
    <property type="project" value="UniProtKB-SubCell"/>
</dbReference>
<dbReference type="CDD" id="cd16320">
    <property type="entry name" value="MraZ_N"/>
    <property type="match status" value="1"/>
</dbReference>
<dbReference type="AlphaFoldDB" id="A0AA46THB7"/>
<dbReference type="KEGG" id="sgrg:L0C25_23105"/>
<evidence type="ECO:0000256" key="6">
    <source>
        <dbReference type="ARBA" id="ARBA00023163"/>
    </source>
</evidence>
<evidence type="ECO:0000259" key="8">
    <source>
        <dbReference type="PROSITE" id="PS51740"/>
    </source>
</evidence>
<accession>A0AA46THB7</accession>
<keyword evidence="2 7" id="KW-0963">Cytoplasm</keyword>
<keyword evidence="4 7" id="KW-0805">Transcription regulation</keyword>
<keyword evidence="5 7" id="KW-0238">DNA-binding</keyword>
<dbReference type="Proteomes" id="UP001164390">
    <property type="component" value="Chromosome"/>
</dbReference>
<dbReference type="Pfam" id="PF02381">
    <property type="entry name" value="MraZ"/>
    <property type="match status" value="2"/>
</dbReference>
<name>A0AA46THB7_9ACTN</name>
<feature type="domain" description="SpoVT-AbrB" evidence="8">
    <location>
        <begin position="6"/>
        <end position="48"/>
    </location>
</feature>
<keyword evidence="10" id="KW-1185">Reference proteome</keyword>
<dbReference type="GO" id="GO:0003700">
    <property type="term" value="F:DNA-binding transcription factor activity"/>
    <property type="evidence" value="ECO:0007669"/>
    <property type="project" value="UniProtKB-UniRule"/>
</dbReference>
<evidence type="ECO:0000256" key="3">
    <source>
        <dbReference type="ARBA" id="ARBA00022737"/>
    </source>
</evidence>
<dbReference type="InterPro" id="IPR035644">
    <property type="entry name" value="MraZ_C"/>
</dbReference>